<feature type="region of interest" description="Disordered" evidence="1">
    <location>
        <begin position="1"/>
        <end position="62"/>
    </location>
</feature>
<evidence type="ECO:0000256" key="1">
    <source>
        <dbReference type="SAM" id="MobiDB-lite"/>
    </source>
</evidence>
<dbReference type="Gramene" id="Psat07G0465800-T1">
    <property type="protein sequence ID" value="KAI5389086.1"/>
    <property type="gene ID" value="KIW84_074658"/>
</dbReference>
<name>A0A9D4VUQ1_PEA</name>
<feature type="compositionally biased region" description="Basic and acidic residues" evidence="1">
    <location>
        <begin position="1"/>
        <end position="43"/>
    </location>
</feature>
<comment type="caution">
    <text evidence="2">The sequence shown here is derived from an EMBL/GenBank/DDBJ whole genome shotgun (WGS) entry which is preliminary data.</text>
</comment>
<accession>A0A9D4VUQ1</accession>
<sequence length="184" mass="20967">MDKVSENMKGKKCDKEVDNSSESSDKYVKGIHFDDGEEERMNGFDEGVDEDQPRGTSLINGDAKSEPLKESFITQDIGREHIIEEDYMTDELDSGEDDDICDERPSVTRFNEKYALSKDFIFKAIIKFSSLKQFKNAILDHNVLNDGLKNNTRIKLNEVVTNVRLRHATGIPSCIAFKVRQLAR</sequence>
<keyword evidence="3" id="KW-1185">Reference proteome</keyword>
<reference evidence="2 3" key="1">
    <citation type="journal article" date="2022" name="Nat. Genet.">
        <title>Improved pea reference genome and pan-genome highlight genomic features and evolutionary characteristics.</title>
        <authorList>
            <person name="Yang T."/>
            <person name="Liu R."/>
            <person name="Luo Y."/>
            <person name="Hu S."/>
            <person name="Wang D."/>
            <person name="Wang C."/>
            <person name="Pandey M.K."/>
            <person name="Ge S."/>
            <person name="Xu Q."/>
            <person name="Li N."/>
            <person name="Li G."/>
            <person name="Huang Y."/>
            <person name="Saxena R.K."/>
            <person name="Ji Y."/>
            <person name="Li M."/>
            <person name="Yan X."/>
            <person name="He Y."/>
            <person name="Liu Y."/>
            <person name="Wang X."/>
            <person name="Xiang C."/>
            <person name="Varshney R.K."/>
            <person name="Ding H."/>
            <person name="Gao S."/>
            <person name="Zong X."/>
        </authorList>
    </citation>
    <scope>NUCLEOTIDE SEQUENCE [LARGE SCALE GENOMIC DNA]</scope>
    <source>
        <strain evidence="2 3">cv. Zhongwan 6</strain>
    </source>
</reference>
<evidence type="ECO:0000313" key="3">
    <source>
        <dbReference type="Proteomes" id="UP001058974"/>
    </source>
</evidence>
<dbReference type="AlphaFoldDB" id="A0A9D4VUQ1"/>
<gene>
    <name evidence="2" type="ORF">KIW84_074658</name>
</gene>
<proteinExistence type="predicted"/>
<protein>
    <submittedName>
        <fullName evidence="2">Uncharacterized protein</fullName>
    </submittedName>
</protein>
<evidence type="ECO:0000313" key="2">
    <source>
        <dbReference type="EMBL" id="KAI5389086.1"/>
    </source>
</evidence>
<dbReference type="EMBL" id="JAMSHJ010000007">
    <property type="protein sequence ID" value="KAI5389086.1"/>
    <property type="molecule type" value="Genomic_DNA"/>
</dbReference>
<organism evidence="2 3">
    <name type="scientific">Pisum sativum</name>
    <name type="common">Garden pea</name>
    <name type="synonym">Lathyrus oleraceus</name>
    <dbReference type="NCBI Taxonomy" id="3888"/>
    <lineage>
        <taxon>Eukaryota</taxon>
        <taxon>Viridiplantae</taxon>
        <taxon>Streptophyta</taxon>
        <taxon>Embryophyta</taxon>
        <taxon>Tracheophyta</taxon>
        <taxon>Spermatophyta</taxon>
        <taxon>Magnoliopsida</taxon>
        <taxon>eudicotyledons</taxon>
        <taxon>Gunneridae</taxon>
        <taxon>Pentapetalae</taxon>
        <taxon>rosids</taxon>
        <taxon>fabids</taxon>
        <taxon>Fabales</taxon>
        <taxon>Fabaceae</taxon>
        <taxon>Papilionoideae</taxon>
        <taxon>50 kb inversion clade</taxon>
        <taxon>NPAAA clade</taxon>
        <taxon>Hologalegina</taxon>
        <taxon>IRL clade</taxon>
        <taxon>Fabeae</taxon>
        <taxon>Lathyrus</taxon>
    </lineage>
</organism>
<dbReference type="Proteomes" id="UP001058974">
    <property type="component" value="Chromosome 7"/>
</dbReference>